<organism evidence="1 2">
    <name type="scientific">Marinactinospora rubrisoli</name>
    <dbReference type="NCBI Taxonomy" id="2715399"/>
    <lineage>
        <taxon>Bacteria</taxon>
        <taxon>Bacillati</taxon>
        <taxon>Actinomycetota</taxon>
        <taxon>Actinomycetes</taxon>
        <taxon>Streptosporangiales</taxon>
        <taxon>Nocardiopsidaceae</taxon>
        <taxon>Marinactinospora</taxon>
    </lineage>
</organism>
<name>A0ABW2KIU7_9ACTN</name>
<gene>
    <name evidence="1" type="ORF">ACFQRF_15060</name>
</gene>
<keyword evidence="2" id="KW-1185">Reference proteome</keyword>
<reference evidence="2" key="1">
    <citation type="journal article" date="2019" name="Int. J. Syst. Evol. Microbiol.">
        <title>The Global Catalogue of Microorganisms (GCM) 10K type strain sequencing project: providing services to taxonomists for standard genome sequencing and annotation.</title>
        <authorList>
            <consortium name="The Broad Institute Genomics Platform"/>
            <consortium name="The Broad Institute Genome Sequencing Center for Infectious Disease"/>
            <person name="Wu L."/>
            <person name="Ma J."/>
        </authorList>
    </citation>
    <scope>NUCLEOTIDE SEQUENCE [LARGE SCALE GENOMIC DNA]</scope>
    <source>
        <strain evidence="2">CGMCC 4.7382</strain>
    </source>
</reference>
<evidence type="ECO:0000313" key="2">
    <source>
        <dbReference type="Proteomes" id="UP001596540"/>
    </source>
</evidence>
<accession>A0ABW2KIU7</accession>
<sequence>MVEIESFLKGVDGRFIRVEACRASPPDIDYIEGAIRLSVDGVEMIGTTEWDYVDQLWCYIAEMVEKLKRSGYAETYFPDQPIMLSFRSVGHRVLLVAKIGEEVRAAYATYTDLVDVVNSAGVAFFDRMSELAPGNSYTEARKQLSA</sequence>
<dbReference type="Proteomes" id="UP001596540">
    <property type="component" value="Unassembled WGS sequence"/>
</dbReference>
<protein>
    <submittedName>
        <fullName evidence="1">Uncharacterized protein</fullName>
    </submittedName>
</protein>
<comment type="caution">
    <text evidence="1">The sequence shown here is derived from an EMBL/GenBank/DDBJ whole genome shotgun (WGS) entry which is preliminary data.</text>
</comment>
<dbReference type="RefSeq" id="WP_379871700.1">
    <property type="nucleotide sequence ID" value="NZ_JBHTBH010000006.1"/>
</dbReference>
<evidence type="ECO:0000313" key="1">
    <source>
        <dbReference type="EMBL" id="MFC7329057.1"/>
    </source>
</evidence>
<proteinExistence type="predicted"/>
<dbReference type="EMBL" id="JBHTBH010000006">
    <property type="protein sequence ID" value="MFC7329057.1"/>
    <property type="molecule type" value="Genomic_DNA"/>
</dbReference>